<evidence type="ECO:0000313" key="4">
    <source>
        <dbReference type="EMBL" id="PTU76370.1"/>
    </source>
</evidence>
<dbReference type="InterPro" id="IPR004864">
    <property type="entry name" value="LEA_2"/>
</dbReference>
<feature type="chain" id="PRO_5015605689" evidence="2">
    <location>
        <begin position="23"/>
        <end position="155"/>
    </location>
</feature>
<evidence type="ECO:0000256" key="2">
    <source>
        <dbReference type="SAM" id="SignalP"/>
    </source>
</evidence>
<dbReference type="AlphaFoldDB" id="A0A2T5PF56"/>
<dbReference type="EMBL" id="QASN01000002">
    <property type="protein sequence ID" value="PTU76370.1"/>
    <property type="molecule type" value="Genomic_DNA"/>
</dbReference>
<keyword evidence="2" id="KW-0732">Signal</keyword>
<protein>
    <submittedName>
        <fullName evidence="4">Water stress/hypersensitive response domain-containing protein</fullName>
    </submittedName>
</protein>
<gene>
    <name evidence="4" type="ORF">DBO85_01640</name>
</gene>
<organism evidence="4 5">
    <name type="scientific">Pseudomonas mangrovi</name>
    <dbReference type="NCBI Taxonomy" id="2161748"/>
    <lineage>
        <taxon>Bacteria</taxon>
        <taxon>Pseudomonadati</taxon>
        <taxon>Pseudomonadota</taxon>
        <taxon>Gammaproteobacteria</taxon>
        <taxon>Pseudomonadales</taxon>
        <taxon>Pseudomonadaceae</taxon>
        <taxon>Pseudomonas</taxon>
    </lineage>
</organism>
<keyword evidence="5" id="KW-1185">Reference proteome</keyword>
<proteinExistence type="predicted"/>
<evidence type="ECO:0000259" key="3">
    <source>
        <dbReference type="SMART" id="SM00769"/>
    </source>
</evidence>
<dbReference type="Gene3D" id="2.60.40.1820">
    <property type="match status" value="1"/>
</dbReference>
<dbReference type="OrthoDB" id="5421820at2"/>
<dbReference type="SUPFAM" id="SSF117070">
    <property type="entry name" value="LEA14-like"/>
    <property type="match status" value="1"/>
</dbReference>
<dbReference type="GO" id="GO:0009269">
    <property type="term" value="P:response to desiccation"/>
    <property type="evidence" value="ECO:0007669"/>
    <property type="project" value="InterPro"/>
</dbReference>
<comment type="caution">
    <text evidence="4">The sequence shown here is derived from an EMBL/GenBank/DDBJ whole genome shotgun (WGS) entry which is preliminary data.</text>
</comment>
<feature type="region of interest" description="Disordered" evidence="1">
    <location>
        <begin position="136"/>
        <end position="155"/>
    </location>
</feature>
<feature type="domain" description="Water stress and hypersensitive response" evidence="3">
    <location>
        <begin position="30"/>
        <end position="150"/>
    </location>
</feature>
<dbReference type="Pfam" id="PF03168">
    <property type="entry name" value="LEA_2"/>
    <property type="match status" value="1"/>
</dbReference>
<reference evidence="4 5" key="1">
    <citation type="submission" date="2018-04" db="EMBL/GenBank/DDBJ databases">
        <title>Pseudomonas sp. nov., isolated from mangrove soil.</title>
        <authorList>
            <person name="Chen C."/>
        </authorList>
    </citation>
    <scope>NUCLEOTIDE SEQUENCE [LARGE SCALE GENOMIC DNA]</scope>
    <source>
        <strain evidence="4 5">TC-11</strain>
    </source>
</reference>
<sequence>MRTFHLAFALLLCGLLSGCASLSGRDPLQIDLAGIRPLPGQELEMRFLVRLRVINPNDTAVSYRGIALALDVNGKPLARGVSDQSGQVPRFGEVLLDIPMSVSAFSVSRQLWSLSATQPASGVPYRLHGKLAGGPFGSSRFSNEGTLDWPPAERP</sequence>
<dbReference type="Proteomes" id="UP000244064">
    <property type="component" value="Unassembled WGS sequence"/>
</dbReference>
<evidence type="ECO:0000313" key="5">
    <source>
        <dbReference type="Proteomes" id="UP000244064"/>
    </source>
</evidence>
<evidence type="ECO:0000256" key="1">
    <source>
        <dbReference type="SAM" id="MobiDB-lite"/>
    </source>
</evidence>
<accession>A0A2T5PF56</accession>
<dbReference type="RefSeq" id="WP_108104630.1">
    <property type="nucleotide sequence ID" value="NZ_QASN01000002.1"/>
</dbReference>
<dbReference type="InterPro" id="IPR013990">
    <property type="entry name" value="WHy-dom"/>
</dbReference>
<dbReference type="SMART" id="SM00769">
    <property type="entry name" value="WHy"/>
    <property type="match status" value="1"/>
</dbReference>
<feature type="signal peptide" evidence="2">
    <location>
        <begin position="1"/>
        <end position="22"/>
    </location>
</feature>
<name>A0A2T5PF56_9PSED</name>
<dbReference type="PROSITE" id="PS51257">
    <property type="entry name" value="PROKAR_LIPOPROTEIN"/>
    <property type="match status" value="1"/>
</dbReference>